<dbReference type="InterPro" id="IPR039315">
    <property type="entry name" value="CheW"/>
</dbReference>
<dbReference type="EMBL" id="FOQG01000023">
    <property type="protein sequence ID" value="SFJ28051.1"/>
    <property type="molecule type" value="Genomic_DNA"/>
</dbReference>
<dbReference type="PANTHER" id="PTHR22617">
    <property type="entry name" value="CHEMOTAXIS SENSOR HISTIDINE KINASE-RELATED"/>
    <property type="match status" value="1"/>
</dbReference>
<dbReference type="PROSITE" id="PS50851">
    <property type="entry name" value="CHEW"/>
    <property type="match status" value="1"/>
</dbReference>
<dbReference type="STRING" id="1005945.SAMN05216561_12319"/>
<protein>
    <submittedName>
        <fullName evidence="3">Purine-binding chemotaxis protein CheW</fullName>
    </submittedName>
</protein>
<dbReference type="Pfam" id="PF01584">
    <property type="entry name" value="CheW"/>
    <property type="match status" value="1"/>
</dbReference>
<dbReference type="GO" id="GO:0007165">
    <property type="term" value="P:signal transduction"/>
    <property type="evidence" value="ECO:0007669"/>
    <property type="project" value="InterPro"/>
</dbReference>
<dbReference type="PANTHER" id="PTHR22617:SF23">
    <property type="entry name" value="CHEMOTAXIS PROTEIN CHEW"/>
    <property type="match status" value="1"/>
</dbReference>
<dbReference type="InterPro" id="IPR002545">
    <property type="entry name" value="CheW-lke_dom"/>
</dbReference>
<dbReference type="Gene3D" id="2.40.50.180">
    <property type="entry name" value="CheA-289, Domain 4"/>
    <property type="match status" value="1"/>
</dbReference>
<evidence type="ECO:0000256" key="1">
    <source>
        <dbReference type="SAM" id="MobiDB-lite"/>
    </source>
</evidence>
<name>A0A1I3Q3P6_9ACTN</name>
<dbReference type="GO" id="GO:0005829">
    <property type="term" value="C:cytosol"/>
    <property type="evidence" value="ECO:0007669"/>
    <property type="project" value="TreeGrafter"/>
</dbReference>
<dbReference type="SUPFAM" id="SSF50341">
    <property type="entry name" value="CheW-like"/>
    <property type="match status" value="1"/>
</dbReference>
<feature type="region of interest" description="Disordered" evidence="1">
    <location>
        <begin position="154"/>
        <end position="176"/>
    </location>
</feature>
<dbReference type="RefSeq" id="WP_246166575.1">
    <property type="nucleotide sequence ID" value="NZ_BKAF01000038.1"/>
</dbReference>
<organism evidence="3 4">
    <name type="scientific">Nocardioides psychrotolerans</name>
    <dbReference type="NCBI Taxonomy" id="1005945"/>
    <lineage>
        <taxon>Bacteria</taxon>
        <taxon>Bacillati</taxon>
        <taxon>Actinomycetota</taxon>
        <taxon>Actinomycetes</taxon>
        <taxon>Propionibacteriales</taxon>
        <taxon>Nocardioidaceae</taxon>
        <taxon>Nocardioides</taxon>
    </lineage>
</organism>
<dbReference type="Gene3D" id="2.30.30.40">
    <property type="entry name" value="SH3 Domains"/>
    <property type="match status" value="1"/>
</dbReference>
<feature type="compositionally biased region" description="Polar residues" evidence="1">
    <location>
        <begin position="166"/>
        <end position="176"/>
    </location>
</feature>
<reference evidence="3 4" key="1">
    <citation type="submission" date="2016-10" db="EMBL/GenBank/DDBJ databases">
        <authorList>
            <person name="de Groot N.N."/>
        </authorList>
    </citation>
    <scope>NUCLEOTIDE SEQUENCE [LARGE SCALE GENOMIC DNA]</scope>
    <source>
        <strain evidence="3 4">CGMCC 1.11156</strain>
    </source>
</reference>
<accession>A0A1I3Q3P6</accession>
<dbReference type="AlphaFoldDB" id="A0A1I3Q3P6"/>
<evidence type="ECO:0000313" key="3">
    <source>
        <dbReference type="EMBL" id="SFJ28051.1"/>
    </source>
</evidence>
<dbReference type="InterPro" id="IPR036061">
    <property type="entry name" value="CheW-like_dom_sf"/>
</dbReference>
<keyword evidence="4" id="KW-1185">Reference proteome</keyword>
<gene>
    <name evidence="3" type="ORF">SAMN05216561_12319</name>
</gene>
<proteinExistence type="predicted"/>
<evidence type="ECO:0000259" key="2">
    <source>
        <dbReference type="PROSITE" id="PS50851"/>
    </source>
</evidence>
<dbReference type="SMART" id="SM00260">
    <property type="entry name" value="CheW"/>
    <property type="match status" value="1"/>
</dbReference>
<evidence type="ECO:0000313" key="4">
    <source>
        <dbReference type="Proteomes" id="UP000198649"/>
    </source>
</evidence>
<dbReference type="GO" id="GO:0006935">
    <property type="term" value="P:chemotaxis"/>
    <property type="evidence" value="ECO:0007669"/>
    <property type="project" value="InterPro"/>
</dbReference>
<dbReference type="Proteomes" id="UP000198649">
    <property type="component" value="Unassembled WGS sequence"/>
</dbReference>
<feature type="domain" description="CheW-like" evidence="2">
    <location>
        <begin position="14"/>
        <end position="154"/>
    </location>
</feature>
<sequence length="176" mass="18431">MTATSTTRAVMAPGQQCCTFWVDGLFLGVPVEQVQEVLRYQRMTAVPRAPQAVHGLINLRGQIVTALDLRCRLGLPPRPEGELPANVIVRSRGEVVSLLVDDIGDVIDIAGAELQPTPANLPGSIQDVVRGVMPLDGSILLVVDADRAVDVSTAPETPAPALSPAIATNTTPGGTP</sequence>